<organism evidence="1 2">
    <name type="scientific">Colletotrichum zoysiae</name>
    <dbReference type="NCBI Taxonomy" id="1216348"/>
    <lineage>
        <taxon>Eukaryota</taxon>
        <taxon>Fungi</taxon>
        <taxon>Dikarya</taxon>
        <taxon>Ascomycota</taxon>
        <taxon>Pezizomycotina</taxon>
        <taxon>Sordariomycetes</taxon>
        <taxon>Hypocreomycetidae</taxon>
        <taxon>Glomerellales</taxon>
        <taxon>Glomerellaceae</taxon>
        <taxon>Colletotrichum</taxon>
        <taxon>Colletotrichum graminicola species complex</taxon>
    </lineage>
</organism>
<dbReference type="EMBL" id="MU842837">
    <property type="protein sequence ID" value="KAK2031724.1"/>
    <property type="molecule type" value="Genomic_DNA"/>
</dbReference>
<evidence type="ECO:0000313" key="1">
    <source>
        <dbReference type="EMBL" id="KAK2031724.1"/>
    </source>
</evidence>
<reference evidence="1" key="1">
    <citation type="submission" date="2021-06" db="EMBL/GenBank/DDBJ databases">
        <title>Comparative genomics, transcriptomics and evolutionary studies reveal genomic signatures of adaptation to plant cell wall in hemibiotrophic fungi.</title>
        <authorList>
            <consortium name="DOE Joint Genome Institute"/>
            <person name="Baroncelli R."/>
            <person name="Diaz J.F."/>
            <person name="Benocci T."/>
            <person name="Peng M."/>
            <person name="Battaglia E."/>
            <person name="Haridas S."/>
            <person name="Andreopoulos W."/>
            <person name="Labutti K."/>
            <person name="Pangilinan J."/>
            <person name="Floch G.L."/>
            <person name="Makela M.R."/>
            <person name="Henrissat B."/>
            <person name="Grigoriev I.V."/>
            <person name="Crouch J.A."/>
            <person name="De Vries R.P."/>
            <person name="Sukno S.A."/>
            <person name="Thon M.R."/>
        </authorList>
    </citation>
    <scope>NUCLEOTIDE SEQUENCE</scope>
    <source>
        <strain evidence="1">MAFF235873</strain>
    </source>
</reference>
<sequence length="134" mass="14077">MGPTMTSSRQAFGAAMMACLVEVLNLRRWGIAVDRRQDGEGRAETNHIRVPADTDVEDSTSGGWVESGGCAADGGGVNVVALAGQDASQLQKNHESSDGGFCSIGDGFAQGGVDALKDEISDLFTQDWRRKVSS</sequence>
<gene>
    <name evidence="1" type="ORF">LX32DRAFT_636957</name>
</gene>
<protein>
    <submittedName>
        <fullName evidence="1">Uncharacterized protein</fullName>
    </submittedName>
</protein>
<comment type="caution">
    <text evidence="1">The sequence shown here is derived from an EMBL/GenBank/DDBJ whole genome shotgun (WGS) entry which is preliminary data.</text>
</comment>
<keyword evidence="2" id="KW-1185">Reference proteome</keyword>
<name>A0AAD9M3G5_9PEZI</name>
<dbReference type="AlphaFoldDB" id="A0AAD9M3G5"/>
<proteinExistence type="predicted"/>
<evidence type="ECO:0000313" key="2">
    <source>
        <dbReference type="Proteomes" id="UP001232148"/>
    </source>
</evidence>
<accession>A0AAD9M3G5</accession>
<dbReference type="Proteomes" id="UP001232148">
    <property type="component" value="Unassembled WGS sequence"/>
</dbReference>